<feature type="transmembrane region" description="Helical" evidence="2">
    <location>
        <begin position="305"/>
        <end position="326"/>
    </location>
</feature>
<feature type="domain" description="DUF8094" evidence="3">
    <location>
        <begin position="351"/>
        <end position="648"/>
    </location>
</feature>
<reference evidence="4 5" key="1">
    <citation type="submission" date="2021-04" db="EMBL/GenBank/DDBJ databases">
        <title>Whole genome analysis of root endophytic bacterium Microbacterium paraoxydans ku-mp colonizing RP-bio226 rice variety.</title>
        <authorList>
            <person name="Ulaganathan K."/>
            <person name="Latha B."/>
        </authorList>
    </citation>
    <scope>NUCLEOTIDE SEQUENCE [LARGE SCALE GENOMIC DNA]</scope>
    <source>
        <strain evidence="5">ku-mp</strain>
    </source>
</reference>
<evidence type="ECO:0000256" key="2">
    <source>
        <dbReference type="SAM" id="Phobius"/>
    </source>
</evidence>
<comment type="caution">
    <text evidence="4">The sequence shown here is derived from an EMBL/GenBank/DDBJ whole genome shotgun (WGS) entry which is preliminary data.</text>
</comment>
<name>A0ABS5IQ68_9MICO</name>
<keyword evidence="2" id="KW-1133">Transmembrane helix</keyword>
<accession>A0ABS5IQ68</accession>
<evidence type="ECO:0000313" key="5">
    <source>
        <dbReference type="Proteomes" id="UP000678243"/>
    </source>
</evidence>
<dbReference type="RefSeq" id="WP_211544339.1">
    <property type="nucleotide sequence ID" value="NZ_JAGTUK010000003.1"/>
</dbReference>
<dbReference type="InterPro" id="IPR058407">
    <property type="entry name" value="DUF8094"/>
</dbReference>
<keyword evidence="2" id="KW-0812">Transmembrane</keyword>
<feature type="transmembrane region" description="Helical" evidence="2">
    <location>
        <begin position="197"/>
        <end position="220"/>
    </location>
</feature>
<protein>
    <submittedName>
        <fullName evidence="4">Glycosyl transferase</fullName>
    </submittedName>
</protein>
<dbReference type="Pfam" id="PF26366">
    <property type="entry name" value="DUF8094"/>
    <property type="match status" value="1"/>
</dbReference>
<feature type="region of interest" description="Disordered" evidence="1">
    <location>
        <begin position="109"/>
        <end position="146"/>
    </location>
</feature>
<organism evidence="4 5">
    <name type="scientific">Microbacterium paraoxydans</name>
    <dbReference type="NCBI Taxonomy" id="199592"/>
    <lineage>
        <taxon>Bacteria</taxon>
        <taxon>Bacillati</taxon>
        <taxon>Actinomycetota</taxon>
        <taxon>Actinomycetes</taxon>
        <taxon>Micrococcales</taxon>
        <taxon>Microbacteriaceae</taxon>
        <taxon>Microbacterium</taxon>
    </lineage>
</organism>
<dbReference type="Proteomes" id="UP000678243">
    <property type="component" value="Unassembled WGS sequence"/>
</dbReference>
<dbReference type="EMBL" id="JAGTUK010000003">
    <property type="protein sequence ID" value="MBS0025000.1"/>
    <property type="molecule type" value="Genomic_DNA"/>
</dbReference>
<feature type="region of interest" description="Disordered" evidence="1">
    <location>
        <begin position="257"/>
        <end position="302"/>
    </location>
</feature>
<feature type="region of interest" description="Disordered" evidence="1">
    <location>
        <begin position="328"/>
        <end position="351"/>
    </location>
</feature>
<dbReference type="GO" id="GO:0016740">
    <property type="term" value="F:transferase activity"/>
    <property type="evidence" value="ECO:0007669"/>
    <property type="project" value="UniProtKB-KW"/>
</dbReference>
<evidence type="ECO:0000313" key="4">
    <source>
        <dbReference type="EMBL" id="MBS0025000.1"/>
    </source>
</evidence>
<evidence type="ECO:0000256" key="1">
    <source>
        <dbReference type="SAM" id="MobiDB-lite"/>
    </source>
</evidence>
<evidence type="ECO:0000259" key="3">
    <source>
        <dbReference type="Pfam" id="PF26366"/>
    </source>
</evidence>
<feature type="compositionally biased region" description="Low complexity" evidence="1">
    <location>
        <begin position="117"/>
        <end position="136"/>
    </location>
</feature>
<sequence length="654" mass="68884">MRFVWAVVAFVLAAVLIGAGIAQRTVFMGPSSQQERVSIEEPAPFVLMDGDVLRTNPGAQKLAVSGEGEIFASYGRTADMQAWLSDSDYNHVSVGKDGEFRVEHLAAADETADPGEDAGTTPAPEETPATDPTAEEPTGRNPVGSDLWLDSFSQENLLTVDNMQLPEGTSVLIAYDGTKDAPDDIVVSWPVDNSTPLAGPLMVAGGVVLLIGLILYVLAIRHQRRGRGPRRKGPGPLPMTEPIEVAALPAGERAALDAGDTANASAPSEPVVKDAEVVEDEPGTRTEPDGKSSMRATGPTRRRRMLALPALGLTALLAAGCSADSWPQLGDASASPSPSPTVIAPENQKPPAVTEAQAKRILKNLSETVAEADSTLDADLAGTRLAGPALEERVTDYAVRAKVTNDAPPVAIPTDDVRVVLPEATDRWPRTVLLLSQNKDDDTVPPVLLTMTQDDPWSNYKVTNLAQMAADAQFPEVAASWLGTSMVPADSAFLTLPPDQVAAAFSDVVDNVEKSQYYGQFDDLSLAVAQSIRDGRQTVVQGLADANAAETSKAAFKALPSDTEPVSMTTLDSGAIVAVSVLDVETITPVNSDVVIRFGSNEQAKALTGATESATGVETTYLSQLFFAVPSQGSSEPMKLLASTQDLLSVKVIK</sequence>
<proteinExistence type="predicted"/>
<feature type="compositionally biased region" description="Basic and acidic residues" evidence="1">
    <location>
        <begin position="271"/>
        <end position="292"/>
    </location>
</feature>
<keyword evidence="5" id="KW-1185">Reference proteome</keyword>
<gene>
    <name evidence="4" type="ORF">KE274_12895</name>
</gene>
<keyword evidence="4" id="KW-0808">Transferase</keyword>
<keyword evidence="2" id="KW-0472">Membrane</keyword>